<keyword evidence="1" id="KW-1133">Transmembrane helix</keyword>
<gene>
    <name evidence="2" type="ORF">HK103_005354</name>
</gene>
<reference evidence="2" key="1">
    <citation type="submission" date="2020-05" db="EMBL/GenBank/DDBJ databases">
        <title>Phylogenomic resolution of chytrid fungi.</title>
        <authorList>
            <person name="Stajich J.E."/>
            <person name="Amses K."/>
            <person name="Simmons R."/>
            <person name="Seto K."/>
            <person name="Myers J."/>
            <person name="Bonds A."/>
            <person name="Quandt C.A."/>
            <person name="Barry K."/>
            <person name="Liu P."/>
            <person name="Grigoriev I."/>
            <person name="Longcore J.E."/>
            <person name="James T.Y."/>
        </authorList>
    </citation>
    <scope>NUCLEOTIDE SEQUENCE</scope>
    <source>
        <strain evidence="2">PLAUS21</strain>
    </source>
</reference>
<accession>A0AAD5Y857</accession>
<dbReference type="AlphaFoldDB" id="A0AAD5Y857"/>
<dbReference type="Proteomes" id="UP001210925">
    <property type="component" value="Unassembled WGS sequence"/>
</dbReference>
<evidence type="ECO:0000256" key="1">
    <source>
        <dbReference type="SAM" id="Phobius"/>
    </source>
</evidence>
<dbReference type="EMBL" id="JADGKB010000005">
    <property type="protein sequence ID" value="KAJ3261519.1"/>
    <property type="molecule type" value="Genomic_DNA"/>
</dbReference>
<keyword evidence="1" id="KW-0812">Transmembrane</keyword>
<comment type="caution">
    <text evidence="2">The sequence shown here is derived from an EMBL/GenBank/DDBJ whole genome shotgun (WGS) entry which is preliminary data.</text>
</comment>
<keyword evidence="3" id="KW-1185">Reference proteome</keyword>
<protein>
    <submittedName>
        <fullName evidence="2">Uncharacterized protein</fullName>
    </submittedName>
</protein>
<organism evidence="2 3">
    <name type="scientific">Boothiomyces macroporosus</name>
    <dbReference type="NCBI Taxonomy" id="261099"/>
    <lineage>
        <taxon>Eukaryota</taxon>
        <taxon>Fungi</taxon>
        <taxon>Fungi incertae sedis</taxon>
        <taxon>Chytridiomycota</taxon>
        <taxon>Chytridiomycota incertae sedis</taxon>
        <taxon>Chytridiomycetes</taxon>
        <taxon>Rhizophydiales</taxon>
        <taxon>Terramycetaceae</taxon>
        <taxon>Boothiomyces</taxon>
    </lineage>
</organism>
<keyword evidence="1" id="KW-0472">Membrane</keyword>
<evidence type="ECO:0000313" key="3">
    <source>
        <dbReference type="Proteomes" id="UP001210925"/>
    </source>
</evidence>
<name>A0AAD5Y857_9FUNG</name>
<evidence type="ECO:0000313" key="2">
    <source>
        <dbReference type="EMBL" id="KAJ3261519.1"/>
    </source>
</evidence>
<feature type="transmembrane region" description="Helical" evidence="1">
    <location>
        <begin position="20"/>
        <end position="37"/>
    </location>
</feature>
<sequence>MAGGNPYEIFNVFGLKIHRYRVVLYTVGIYAGIYYSVTKYNQLKAKPPVSFESKQQEDYVKRYIAHKEHNDHLPALLRTKFDERI</sequence>
<proteinExistence type="predicted"/>